<dbReference type="InterPro" id="IPR007016">
    <property type="entry name" value="O-antigen_ligase-rel_domated"/>
</dbReference>
<dbReference type="Pfam" id="PF04932">
    <property type="entry name" value="Wzy_C"/>
    <property type="match status" value="1"/>
</dbReference>
<keyword evidence="8" id="KW-1185">Reference proteome</keyword>
<reference evidence="7 8" key="1">
    <citation type="submission" date="2017-09" db="EMBL/GenBank/DDBJ databases">
        <title>Sphingomonas panjinensis sp.nov., isolated from oil-contaminated soil.</title>
        <authorList>
            <person name="Wang L."/>
            <person name="Chen L."/>
        </authorList>
    </citation>
    <scope>NUCLEOTIDE SEQUENCE [LARGE SCALE GENOMIC DNA]</scope>
    <source>
        <strain evidence="7 8">FW-11</strain>
    </source>
</reference>
<sequence>MAYQIGHAGPLPQSKRSEALEDSWVGFCIENGALLFLLCLIYKLAAVGAVILAGIIAVGMLLPRKSFFLTPPGIFGILYVALMTLTAFMVSASEGAYRTIQFLLVLGSTIVVANYFARISSQRVRLFTTKLLIIGIAVFVHVIYYHLSTGRYFTWKYLYDAKFCFSLCVLLFFIKEDEIKGRLGPALWAGAIGLLTVLILISGERKAYLLLALLFLLSNASLLTKLLVLVIGSATLGSYVSLAPEGDYVARQILTLTQSTPELRTSEFFAITNLADYSDLIREFVNRQANELFHQHPIFGMGATGYQHWARNAYGDLPGGFAMNVHGETHRLPVENGLVGIAIVLTYALTLALNIWNYLRRVGGFGTASTAKTPLYIFGFMLLYLTAEAADTLMFSLIMLFGFYVSSLPGLGRYRPAGPRVIEGEVHAPFLPLPMRAEIGRPH</sequence>
<evidence type="ECO:0000256" key="1">
    <source>
        <dbReference type="ARBA" id="ARBA00004141"/>
    </source>
</evidence>
<feature type="transmembrane region" description="Helical" evidence="5">
    <location>
        <begin position="338"/>
        <end position="356"/>
    </location>
</feature>
<dbReference type="RefSeq" id="WP_107966369.1">
    <property type="nucleotide sequence ID" value="NZ_NWBU01000004.1"/>
</dbReference>
<protein>
    <recommendedName>
        <fullName evidence="6">O-antigen ligase-related domain-containing protein</fullName>
    </recommendedName>
</protein>
<keyword evidence="2 5" id="KW-0812">Transmembrane</keyword>
<feature type="transmembrane region" description="Helical" evidence="5">
    <location>
        <begin position="99"/>
        <end position="117"/>
    </location>
</feature>
<evidence type="ECO:0000259" key="6">
    <source>
        <dbReference type="Pfam" id="PF04932"/>
    </source>
</evidence>
<feature type="transmembrane region" description="Helical" evidence="5">
    <location>
        <begin position="74"/>
        <end position="93"/>
    </location>
</feature>
<organism evidence="7 8">
    <name type="scientific">Sphingomonas oleivorans</name>
    <dbReference type="NCBI Taxonomy" id="1735121"/>
    <lineage>
        <taxon>Bacteria</taxon>
        <taxon>Pseudomonadati</taxon>
        <taxon>Pseudomonadota</taxon>
        <taxon>Alphaproteobacteria</taxon>
        <taxon>Sphingomonadales</taxon>
        <taxon>Sphingomonadaceae</taxon>
        <taxon>Sphingomonas</taxon>
    </lineage>
</organism>
<dbReference type="EMBL" id="NWBU01000004">
    <property type="protein sequence ID" value="PTQ13135.1"/>
    <property type="molecule type" value="Genomic_DNA"/>
</dbReference>
<evidence type="ECO:0000313" key="8">
    <source>
        <dbReference type="Proteomes" id="UP000244162"/>
    </source>
</evidence>
<gene>
    <name evidence="7" type="ORF">CLG96_03115</name>
</gene>
<name>A0A2T5G1W6_9SPHN</name>
<dbReference type="OrthoDB" id="7544862at2"/>
<feature type="transmembrane region" description="Helical" evidence="5">
    <location>
        <begin position="376"/>
        <end position="405"/>
    </location>
</feature>
<evidence type="ECO:0000256" key="4">
    <source>
        <dbReference type="ARBA" id="ARBA00023136"/>
    </source>
</evidence>
<keyword evidence="4 5" id="KW-0472">Membrane</keyword>
<evidence type="ECO:0000256" key="2">
    <source>
        <dbReference type="ARBA" id="ARBA00022692"/>
    </source>
</evidence>
<feature type="domain" description="O-antigen ligase-related" evidence="6">
    <location>
        <begin position="192"/>
        <end position="344"/>
    </location>
</feature>
<dbReference type="GO" id="GO:0016020">
    <property type="term" value="C:membrane"/>
    <property type="evidence" value="ECO:0007669"/>
    <property type="project" value="UniProtKB-SubCell"/>
</dbReference>
<feature type="transmembrane region" description="Helical" evidence="5">
    <location>
        <begin position="209"/>
        <end position="231"/>
    </location>
</feature>
<comment type="subcellular location">
    <subcellularLocation>
        <location evidence="1">Membrane</location>
        <topology evidence="1">Multi-pass membrane protein</topology>
    </subcellularLocation>
</comment>
<feature type="transmembrane region" description="Helical" evidence="5">
    <location>
        <begin position="124"/>
        <end position="145"/>
    </location>
</feature>
<evidence type="ECO:0000313" key="7">
    <source>
        <dbReference type="EMBL" id="PTQ13135.1"/>
    </source>
</evidence>
<accession>A0A2T5G1W6</accession>
<feature type="transmembrane region" description="Helical" evidence="5">
    <location>
        <begin position="33"/>
        <end position="62"/>
    </location>
</feature>
<dbReference type="Proteomes" id="UP000244162">
    <property type="component" value="Unassembled WGS sequence"/>
</dbReference>
<evidence type="ECO:0000256" key="5">
    <source>
        <dbReference type="SAM" id="Phobius"/>
    </source>
</evidence>
<comment type="caution">
    <text evidence="7">The sequence shown here is derived from an EMBL/GenBank/DDBJ whole genome shotgun (WGS) entry which is preliminary data.</text>
</comment>
<feature type="transmembrane region" description="Helical" evidence="5">
    <location>
        <begin position="186"/>
        <end position="203"/>
    </location>
</feature>
<proteinExistence type="predicted"/>
<dbReference type="AlphaFoldDB" id="A0A2T5G1W6"/>
<keyword evidence="3 5" id="KW-1133">Transmembrane helix</keyword>
<evidence type="ECO:0000256" key="3">
    <source>
        <dbReference type="ARBA" id="ARBA00022989"/>
    </source>
</evidence>